<proteinExistence type="inferred from homology"/>
<dbReference type="Gene3D" id="3.30.230.130">
    <property type="entry name" value="Cullin, Chain C, Domain 2"/>
    <property type="match status" value="1"/>
</dbReference>
<dbReference type="InterPro" id="IPR036388">
    <property type="entry name" value="WH-like_DNA-bd_sf"/>
</dbReference>
<evidence type="ECO:0000256" key="6">
    <source>
        <dbReference type="PROSITE-ProRule" id="PRU00330"/>
    </source>
</evidence>
<keyword evidence="9" id="KW-1185">Reference proteome</keyword>
<dbReference type="SMART" id="SM00182">
    <property type="entry name" value="CULLIN"/>
    <property type="match status" value="1"/>
</dbReference>
<dbReference type="Pfam" id="PF26557">
    <property type="entry name" value="Cullin_AB"/>
    <property type="match status" value="1"/>
</dbReference>
<reference evidence="8" key="1">
    <citation type="journal article" date="2023" name="Insect Mol. Biol.">
        <title>Genome sequencing provides insights into the evolution of gene families encoding plant cell wall-degrading enzymes in longhorned beetles.</title>
        <authorList>
            <person name="Shin N.R."/>
            <person name="Okamura Y."/>
            <person name="Kirsch R."/>
            <person name="Pauchet Y."/>
        </authorList>
    </citation>
    <scope>NUCLEOTIDE SEQUENCE</scope>
    <source>
        <strain evidence="8">AMC_N1</strain>
    </source>
</reference>
<dbReference type="GO" id="GO:0007091">
    <property type="term" value="P:metaphase/anaphase transition of mitotic cell cycle"/>
    <property type="evidence" value="ECO:0007669"/>
    <property type="project" value="TreeGrafter"/>
</dbReference>
<keyword evidence="5" id="KW-0131">Cell cycle</keyword>
<comment type="caution">
    <text evidence="8">The sequence shown here is derived from an EMBL/GenBank/DDBJ whole genome shotgun (WGS) entry which is preliminary data.</text>
</comment>
<dbReference type="GO" id="GO:0005680">
    <property type="term" value="C:anaphase-promoting complex"/>
    <property type="evidence" value="ECO:0007669"/>
    <property type="project" value="TreeGrafter"/>
</dbReference>
<dbReference type="FunFam" id="1.20.1310.10:FF:000052">
    <property type="entry name" value="Anaphase-promoting complex subunit 2"/>
    <property type="match status" value="1"/>
</dbReference>
<dbReference type="Gene3D" id="1.20.1310.10">
    <property type="entry name" value="Cullin Repeats"/>
    <property type="match status" value="1"/>
</dbReference>
<gene>
    <name evidence="8" type="ORF">NQ318_016792</name>
</gene>
<accession>A0AAV8Y4W2</accession>
<dbReference type="GO" id="GO:0051301">
    <property type="term" value="P:cell division"/>
    <property type="evidence" value="ECO:0007669"/>
    <property type="project" value="UniProtKB-KW"/>
</dbReference>
<dbReference type="InterPro" id="IPR057975">
    <property type="entry name" value="TPR_ANAPC2"/>
</dbReference>
<organism evidence="8 9">
    <name type="scientific">Aromia moschata</name>
    <dbReference type="NCBI Taxonomy" id="1265417"/>
    <lineage>
        <taxon>Eukaryota</taxon>
        <taxon>Metazoa</taxon>
        <taxon>Ecdysozoa</taxon>
        <taxon>Arthropoda</taxon>
        <taxon>Hexapoda</taxon>
        <taxon>Insecta</taxon>
        <taxon>Pterygota</taxon>
        <taxon>Neoptera</taxon>
        <taxon>Endopterygota</taxon>
        <taxon>Coleoptera</taxon>
        <taxon>Polyphaga</taxon>
        <taxon>Cucujiformia</taxon>
        <taxon>Chrysomeloidea</taxon>
        <taxon>Cerambycidae</taxon>
        <taxon>Cerambycinae</taxon>
        <taxon>Callichromatini</taxon>
        <taxon>Aromia</taxon>
    </lineage>
</organism>
<dbReference type="EMBL" id="JAPWTK010000202">
    <property type="protein sequence ID" value="KAJ8945964.1"/>
    <property type="molecule type" value="Genomic_DNA"/>
</dbReference>
<dbReference type="PANTHER" id="PTHR45957:SF1">
    <property type="entry name" value="ANAPHASE-PROMOTING COMPLEX SUBUNIT 2"/>
    <property type="match status" value="1"/>
</dbReference>
<dbReference type="InterPro" id="IPR044554">
    <property type="entry name" value="ANAPC2"/>
</dbReference>
<evidence type="ECO:0000256" key="2">
    <source>
        <dbReference type="ARBA" id="ARBA00022618"/>
    </source>
</evidence>
<dbReference type="InterPro" id="IPR059120">
    <property type="entry name" value="Cullin-like_AB"/>
</dbReference>
<evidence type="ECO:0000256" key="3">
    <source>
        <dbReference type="ARBA" id="ARBA00022776"/>
    </source>
</evidence>
<evidence type="ECO:0000256" key="5">
    <source>
        <dbReference type="ARBA" id="ARBA00023306"/>
    </source>
</evidence>
<dbReference type="SUPFAM" id="SSF75632">
    <property type="entry name" value="Cullin homology domain"/>
    <property type="match status" value="1"/>
</dbReference>
<comment type="similarity">
    <text evidence="6">Belongs to the cullin family.</text>
</comment>
<dbReference type="GO" id="GO:0006511">
    <property type="term" value="P:ubiquitin-dependent protein catabolic process"/>
    <property type="evidence" value="ECO:0007669"/>
    <property type="project" value="InterPro"/>
</dbReference>
<dbReference type="GO" id="GO:0070979">
    <property type="term" value="P:protein K11-linked ubiquitination"/>
    <property type="evidence" value="ECO:0007669"/>
    <property type="project" value="TreeGrafter"/>
</dbReference>
<dbReference type="InterPro" id="IPR036390">
    <property type="entry name" value="WH_DNA-bd_sf"/>
</dbReference>
<keyword evidence="2" id="KW-0132">Cell division</keyword>
<keyword evidence="3" id="KW-0498">Mitosis</keyword>
<dbReference type="Pfam" id="PF25773">
    <property type="entry name" value="TPR_ANAPC2"/>
    <property type="match status" value="1"/>
</dbReference>
<sequence length="762" mass="88656">MTSAVDYKGAWNSIKKVFPILEDAYTLYQLEDEPLLKNEFCEAIDFIKNIGLSKTIQDLIVSKIEQRLRDEVAPEFWSYFKKSENDNKGFKQFYNAVKSLYDCYKQLDHTISKLELFRQATQLEALVYNEKCVHDALRLILKATLLSQLNLDYQIVVMNFYETALKMEDAEENDGQCIICLQESLHCNCLHLFQETNRKLGDMTLLEPLVGQTLTNLIYSYVHAHIQKICKDSFDSSFISVLEKWLQNVVINWLRKIYCYTSGPNSEFLVDMFDKKLVNYLYNSYTKIRIDQLFNIIIEYPESLPALEDLRVCLPRTDLKPLLTKKLQKAMETRLLHPGVSTPDVLTAYIAAIRSLRVLDPTGLLLETVTQPVHQYLRSREDTVRCVVSSLTEEGPNDLAEELVRGEAVQVDENTPVDEDSENWETWVPDPIDAIPSKSSVYRRTSDIISMLVNVYGSKELFVNEYRTLLADRLLTQYSCDTEKEIRYLELLKLRFGDSQLHYCEVMLKDIADSKRINQHIKQDPEYTESDVPMSAMIVSAQFWPPFKEEKLELHDQLVTQMKSYTSAFETLKGSRTLCWKNHLGVVDIEIELADRTLNLSVSPIQATIMMYFQDKHTWELEELSKVMQCPPTILRRKIGFWQSHGILTETKADVFCVQEDLENKDSNIQEDIFVEDYESESAMASAQDQREEELQTFWSYIVGMLMNLDTLPLDRIHQMLKMFAFQGPTIECSLQELKVFLDRKVREHQLIYSNGYYKLPK</sequence>
<feature type="domain" description="Cullin family profile" evidence="7">
    <location>
        <begin position="449"/>
        <end position="643"/>
    </location>
</feature>
<name>A0AAV8Y4W2_9CUCU</name>
<dbReference type="SMART" id="SM01013">
    <property type="entry name" value="APC2"/>
    <property type="match status" value="1"/>
</dbReference>
<dbReference type="Pfam" id="PF08672">
    <property type="entry name" value="ANAPC2"/>
    <property type="match status" value="1"/>
</dbReference>
<evidence type="ECO:0000256" key="4">
    <source>
        <dbReference type="ARBA" id="ARBA00022786"/>
    </source>
</evidence>
<keyword evidence="4" id="KW-0833">Ubl conjugation pathway</keyword>
<dbReference type="SUPFAM" id="SSF46785">
    <property type="entry name" value="Winged helix' DNA-binding domain"/>
    <property type="match status" value="1"/>
</dbReference>
<evidence type="ECO:0000256" key="1">
    <source>
        <dbReference type="ARBA" id="ARBA00016068"/>
    </source>
</evidence>
<evidence type="ECO:0000313" key="8">
    <source>
        <dbReference type="EMBL" id="KAJ8945964.1"/>
    </source>
</evidence>
<dbReference type="GO" id="GO:0031625">
    <property type="term" value="F:ubiquitin protein ligase binding"/>
    <property type="evidence" value="ECO:0007669"/>
    <property type="project" value="InterPro"/>
</dbReference>
<dbReference type="PANTHER" id="PTHR45957">
    <property type="entry name" value="ANAPHASE-PROMOTING COMPLEX SUBUNIT 2"/>
    <property type="match status" value="1"/>
</dbReference>
<evidence type="ECO:0000313" key="9">
    <source>
        <dbReference type="Proteomes" id="UP001162162"/>
    </source>
</evidence>
<dbReference type="Gene3D" id="1.10.10.10">
    <property type="entry name" value="Winged helix-like DNA-binding domain superfamily/Winged helix DNA-binding domain"/>
    <property type="match status" value="1"/>
</dbReference>
<dbReference type="InterPro" id="IPR036317">
    <property type="entry name" value="Cullin_homology_sf"/>
</dbReference>
<dbReference type="AlphaFoldDB" id="A0AAV8Y4W2"/>
<dbReference type="InterPro" id="IPR014786">
    <property type="entry name" value="ANAPC2_C"/>
</dbReference>
<dbReference type="Proteomes" id="UP001162162">
    <property type="component" value="Unassembled WGS sequence"/>
</dbReference>
<protein>
    <recommendedName>
        <fullName evidence="1">Anaphase-promoting complex subunit 2</fullName>
    </recommendedName>
</protein>
<evidence type="ECO:0000259" key="7">
    <source>
        <dbReference type="PROSITE" id="PS50069"/>
    </source>
</evidence>
<dbReference type="InterPro" id="IPR016158">
    <property type="entry name" value="Cullin_homology"/>
</dbReference>
<dbReference type="PROSITE" id="PS50069">
    <property type="entry name" value="CULLIN_2"/>
    <property type="match status" value="1"/>
</dbReference>